<sequence length="153" mass="17376">MAKTIFTFTIFTFLLFIVITARIAIDPVALPGLDVVIPDEKPTSDLDTTTTNDCSPESQKTQAFVVKSIESTPSLIFSRSRSIHRHSFDKTTRIPLRFVWRNPCRNFKKTFMIPTKMSYGNDMMLSDKTVNLEPPCDAVRKRHVGWFISGGDD</sequence>
<accession>A0AAD8KEA8</accession>
<evidence type="ECO:0000313" key="2">
    <source>
        <dbReference type="EMBL" id="KAK1421138.1"/>
    </source>
</evidence>
<organism evidence="2 3">
    <name type="scientific">Tagetes erecta</name>
    <name type="common">African marigold</name>
    <dbReference type="NCBI Taxonomy" id="13708"/>
    <lineage>
        <taxon>Eukaryota</taxon>
        <taxon>Viridiplantae</taxon>
        <taxon>Streptophyta</taxon>
        <taxon>Embryophyta</taxon>
        <taxon>Tracheophyta</taxon>
        <taxon>Spermatophyta</taxon>
        <taxon>Magnoliopsida</taxon>
        <taxon>eudicotyledons</taxon>
        <taxon>Gunneridae</taxon>
        <taxon>Pentapetalae</taxon>
        <taxon>asterids</taxon>
        <taxon>campanulids</taxon>
        <taxon>Asterales</taxon>
        <taxon>Asteraceae</taxon>
        <taxon>Asteroideae</taxon>
        <taxon>Heliantheae alliance</taxon>
        <taxon>Tageteae</taxon>
        <taxon>Tagetes</taxon>
    </lineage>
</organism>
<reference evidence="2" key="1">
    <citation type="journal article" date="2023" name="bioRxiv">
        <title>Improved chromosome-level genome assembly for marigold (Tagetes erecta).</title>
        <authorList>
            <person name="Jiang F."/>
            <person name="Yuan L."/>
            <person name="Wang S."/>
            <person name="Wang H."/>
            <person name="Xu D."/>
            <person name="Wang A."/>
            <person name="Fan W."/>
        </authorList>
    </citation>
    <scope>NUCLEOTIDE SEQUENCE</scope>
    <source>
        <strain evidence="2">WSJ</strain>
        <tissue evidence="2">Leaf</tissue>
    </source>
</reference>
<feature type="chain" id="PRO_5042138007" description="Transmembrane protein" evidence="1">
    <location>
        <begin position="21"/>
        <end position="153"/>
    </location>
</feature>
<dbReference type="EMBL" id="JAUHHV010000006">
    <property type="protein sequence ID" value="KAK1421138.1"/>
    <property type="molecule type" value="Genomic_DNA"/>
</dbReference>
<proteinExistence type="predicted"/>
<keyword evidence="1" id="KW-0732">Signal</keyword>
<dbReference type="AlphaFoldDB" id="A0AAD8KEA8"/>
<evidence type="ECO:0008006" key="4">
    <source>
        <dbReference type="Google" id="ProtNLM"/>
    </source>
</evidence>
<dbReference type="Proteomes" id="UP001229421">
    <property type="component" value="Unassembled WGS sequence"/>
</dbReference>
<evidence type="ECO:0000313" key="3">
    <source>
        <dbReference type="Proteomes" id="UP001229421"/>
    </source>
</evidence>
<feature type="signal peptide" evidence="1">
    <location>
        <begin position="1"/>
        <end position="20"/>
    </location>
</feature>
<gene>
    <name evidence="2" type="ORF">QVD17_23258</name>
</gene>
<comment type="caution">
    <text evidence="2">The sequence shown here is derived from an EMBL/GenBank/DDBJ whole genome shotgun (WGS) entry which is preliminary data.</text>
</comment>
<protein>
    <recommendedName>
        <fullName evidence="4">Transmembrane protein</fullName>
    </recommendedName>
</protein>
<evidence type="ECO:0000256" key="1">
    <source>
        <dbReference type="SAM" id="SignalP"/>
    </source>
</evidence>
<name>A0AAD8KEA8_TARER</name>
<keyword evidence="3" id="KW-1185">Reference proteome</keyword>